<dbReference type="Gene3D" id="3.30.470.10">
    <property type="match status" value="1"/>
</dbReference>
<evidence type="ECO:0000256" key="9">
    <source>
        <dbReference type="ARBA" id="ARBA00049229"/>
    </source>
</evidence>
<dbReference type="RefSeq" id="WP_223909955.1">
    <property type="nucleotide sequence ID" value="NZ_AP024238.1"/>
</dbReference>
<organism evidence="10 11">
    <name type="scientific">Rhodoferax lithotrophicus</name>
    <dbReference type="NCBI Taxonomy" id="2798804"/>
    <lineage>
        <taxon>Bacteria</taxon>
        <taxon>Pseudomonadati</taxon>
        <taxon>Pseudomonadota</taxon>
        <taxon>Betaproteobacteria</taxon>
        <taxon>Burkholderiales</taxon>
        <taxon>Comamonadaceae</taxon>
        <taxon>Rhodoferax</taxon>
    </lineage>
</organism>
<evidence type="ECO:0000256" key="6">
    <source>
        <dbReference type="ARBA" id="ARBA00013053"/>
    </source>
</evidence>
<evidence type="ECO:0000256" key="4">
    <source>
        <dbReference type="ARBA" id="ARBA00005072"/>
    </source>
</evidence>
<evidence type="ECO:0000313" key="11">
    <source>
        <dbReference type="Proteomes" id="UP000824366"/>
    </source>
</evidence>
<dbReference type="EC" id="2.6.1.42" evidence="6"/>
<dbReference type="InterPro" id="IPR001544">
    <property type="entry name" value="Aminotrans_IV"/>
</dbReference>
<evidence type="ECO:0000313" key="10">
    <source>
        <dbReference type="EMBL" id="BCO26460.1"/>
    </source>
</evidence>
<evidence type="ECO:0000256" key="3">
    <source>
        <dbReference type="ARBA" id="ARBA00004931"/>
    </source>
</evidence>
<sequence length="306" mass="33852">MPIPATPAPGQFEGGCAFADGAYVPLSEAKISLFDWGFTRSDVTYDVVSTWQGAFFRLDDHLDRFFVSLEKMRLTLPYSRAELRDILHGCVRAGGLQDAYVAMICTRGVPPKGARDPRMAQNRFYAYAVPYVWIASRDKQLQGIDLHVSQRIRIAPESVDPTVKNYHWMDLVQSLLDAYDQGRDTSCVVDAQGNIMEGPGFNVFMVKNGVVHTANRGVLEGISRRTVIELCERLGIPLEIAPIPLAEFRQADEVFLSSTGGGVLPIAKLDGQPLAHFPGPITGRLSDAYWSLHDEAAYRDPVNYSG</sequence>
<evidence type="ECO:0000256" key="2">
    <source>
        <dbReference type="ARBA" id="ARBA00004824"/>
    </source>
</evidence>
<comment type="similarity">
    <text evidence="5">Belongs to the class-IV pyridoxal-phosphate-dependent aminotransferase family.</text>
</comment>
<name>A0ABN6D3C4_9BURK</name>
<dbReference type="Gene3D" id="3.20.10.10">
    <property type="entry name" value="D-amino Acid Aminotransferase, subunit A, domain 2"/>
    <property type="match status" value="1"/>
</dbReference>
<comment type="function">
    <text evidence="1">Acts on leucine, isoleucine and valine.</text>
</comment>
<protein>
    <recommendedName>
        <fullName evidence="6">branched-chain-amino-acid transaminase</fullName>
        <ecNumber evidence="6">2.6.1.42</ecNumber>
    </recommendedName>
</protein>
<dbReference type="GO" id="GO:0008483">
    <property type="term" value="F:transaminase activity"/>
    <property type="evidence" value="ECO:0007669"/>
    <property type="project" value="UniProtKB-KW"/>
</dbReference>
<keyword evidence="10" id="KW-0808">Transferase</keyword>
<dbReference type="Pfam" id="PF01063">
    <property type="entry name" value="Aminotran_4"/>
    <property type="match status" value="1"/>
</dbReference>
<proteinExistence type="inferred from homology"/>
<dbReference type="Proteomes" id="UP000824366">
    <property type="component" value="Chromosome"/>
</dbReference>
<dbReference type="InterPro" id="IPR043132">
    <property type="entry name" value="BCAT-like_C"/>
</dbReference>
<reference evidence="10 11" key="1">
    <citation type="journal article" date="2021" name="Microbiol. Spectr.">
        <title>A Single Bacterium Capable of Oxidation and Reduction of Iron at Circumneutral pH.</title>
        <authorList>
            <person name="Kato S."/>
            <person name="Ohkuma M."/>
        </authorList>
    </citation>
    <scope>NUCLEOTIDE SEQUENCE [LARGE SCALE GENOMIC DNA]</scope>
    <source>
        <strain evidence="10 11">MIZ03</strain>
    </source>
</reference>
<comment type="pathway">
    <text evidence="3">Amino-acid biosynthesis; L-valine biosynthesis; L-valine from pyruvate: step 4/4.</text>
</comment>
<dbReference type="InterPro" id="IPR050571">
    <property type="entry name" value="Class-IV_PLP-Dep_Aminotrnsfr"/>
</dbReference>
<dbReference type="InterPro" id="IPR036038">
    <property type="entry name" value="Aminotransferase-like"/>
</dbReference>
<keyword evidence="11" id="KW-1185">Reference proteome</keyword>
<dbReference type="SUPFAM" id="SSF56752">
    <property type="entry name" value="D-aminoacid aminotransferase-like PLP-dependent enzymes"/>
    <property type="match status" value="1"/>
</dbReference>
<comment type="catalytic activity">
    <reaction evidence="7">
        <text>L-valine + 2-oxoglutarate = 3-methyl-2-oxobutanoate + L-glutamate</text>
        <dbReference type="Rhea" id="RHEA:24813"/>
        <dbReference type="ChEBI" id="CHEBI:11851"/>
        <dbReference type="ChEBI" id="CHEBI:16810"/>
        <dbReference type="ChEBI" id="CHEBI:29985"/>
        <dbReference type="ChEBI" id="CHEBI:57762"/>
        <dbReference type="EC" id="2.6.1.42"/>
    </reaction>
</comment>
<gene>
    <name evidence="10" type="ORF">MIZ03_1343</name>
</gene>
<dbReference type="InterPro" id="IPR043131">
    <property type="entry name" value="BCAT-like_N"/>
</dbReference>
<comment type="catalytic activity">
    <reaction evidence="8">
        <text>L-isoleucine + 2-oxoglutarate = (S)-3-methyl-2-oxopentanoate + L-glutamate</text>
        <dbReference type="Rhea" id="RHEA:24801"/>
        <dbReference type="ChEBI" id="CHEBI:16810"/>
        <dbReference type="ChEBI" id="CHEBI:29985"/>
        <dbReference type="ChEBI" id="CHEBI:35146"/>
        <dbReference type="ChEBI" id="CHEBI:58045"/>
        <dbReference type="EC" id="2.6.1.42"/>
    </reaction>
</comment>
<accession>A0ABN6D3C4</accession>
<evidence type="ECO:0000256" key="7">
    <source>
        <dbReference type="ARBA" id="ARBA00048212"/>
    </source>
</evidence>
<evidence type="ECO:0000256" key="5">
    <source>
        <dbReference type="ARBA" id="ARBA00009320"/>
    </source>
</evidence>
<dbReference type="PANTHER" id="PTHR42743">
    <property type="entry name" value="AMINO-ACID AMINOTRANSFERASE"/>
    <property type="match status" value="1"/>
</dbReference>
<dbReference type="EMBL" id="AP024238">
    <property type="protein sequence ID" value="BCO26460.1"/>
    <property type="molecule type" value="Genomic_DNA"/>
</dbReference>
<evidence type="ECO:0000256" key="1">
    <source>
        <dbReference type="ARBA" id="ARBA00003109"/>
    </source>
</evidence>
<evidence type="ECO:0000256" key="8">
    <source>
        <dbReference type="ARBA" id="ARBA00048798"/>
    </source>
</evidence>
<comment type="pathway">
    <text evidence="4">Amino-acid biosynthesis; L-leucine biosynthesis; L-leucine from 3-methyl-2-oxobutanoate: step 4/4.</text>
</comment>
<comment type="catalytic activity">
    <reaction evidence="9">
        <text>L-leucine + 2-oxoglutarate = 4-methyl-2-oxopentanoate + L-glutamate</text>
        <dbReference type="Rhea" id="RHEA:18321"/>
        <dbReference type="ChEBI" id="CHEBI:16810"/>
        <dbReference type="ChEBI" id="CHEBI:17865"/>
        <dbReference type="ChEBI" id="CHEBI:29985"/>
        <dbReference type="ChEBI" id="CHEBI:57427"/>
        <dbReference type="EC" id="2.6.1.42"/>
    </reaction>
</comment>
<keyword evidence="10" id="KW-0032">Aminotransferase</keyword>
<comment type="pathway">
    <text evidence="2">Amino-acid biosynthesis; L-isoleucine biosynthesis; L-isoleucine from 2-oxobutanoate: step 4/4.</text>
</comment>
<dbReference type="PANTHER" id="PTHR42743:SF11">
    <property type="entry name" value="AMINODEOXYCHORISMATE LYASE"/>
    <property type="match status" value="1"/>
</dbReference>